<gene>
    <name evidence="1" type="ORF">CES85_5755</name>
</gene>
<dbReference type="RefSeq" id="WP_244923184.1">
    <property type="nucleotide sequence ID" value="NZ_CP022603.1"/>
</dbReference>
<dbReference type="EMBL" id="CP022603">
    <property type="protein sequence ID" value="ASV84951.1"/>
    <property type="molecule type" value="Genomic_DNA"/>
</dbReference>
<evidence type="ECO:0000313" key="2">
    <source>
        <dbReference type="Proteomes" id="UP000215256"/>
    </source>
</evidence>
<dbReference type="AlphaFoldDB" id="A0A248UEW5"/>
<evidence type="ECO:0000313" key="1">
    <source>
        <dbReference type="EMBL" id="ASV84951.1"/>
    </source>
</evidence>
<sequence length="340" mass="37186">MTMDADRDELSCRYHRFAVREASGRSPLYEHLTMSVSKDAEVLSLISALPQPKQQPNLLLAAYRHLFGVPSNYSEFRQVLVDRFDGVRSIMLERSTQTNEPGRCAVLLPVLASLPQPLALLEVGASAGLCLFPDRYGYEYPSRSLRPSAEAKPHPVFPCKAAANIQLPDTLPQIVWRAGLDLNPLDAGDPDDAAWLETLIWPEQEERRSRLRLALDIVAGEQPKIAKGDLLGPEFEALCRQAPQDATLVVFHTAVLAYVPNKGDRVKFADQVSALSDIWICNEAPGVVSHSGFASADAPSQGAFLLSVNNQPTAWTDPHGAWIETITDATSTSEGATGFQ</sequence>
<evidence type="ECO:0008006" key="3">
    <source>
        <dbReference type="Google" id="ProtNLM"/>
    </source>
</evidence>
<reference evidence="1 2" key="1">
    <citation type="submission" date="2017-07" db="EMBL/GenBank/DDBJ databases">
        <title>Phylogenetic study on the rhizospheric bacterium Ochrobactrum sp. A44.</title>
        <authorList>
            <person name="Krzyzanowska D.M."/>
            <person name="Ossowicki A."/>
            <person name="Rajewska M."/>
            <person name="Maciag T."/>
            <person name="Kaczynski Z."/>
            <person name="Czerwicka M."/>
            <person name="Jafra S."/>
        </authorList>
    </citation>
    <scope>NUCLEOTIDE SEQUENCE [LARGE SCALE GENOMIC DNA]</scope>
    <source>
        <strain evidence="1 2">A44</strain>
    </source>
</reference>
<dbReference type="Proteomes" id="UP000215256">
    <property type="component" value="Chromosome 2"/>
</dbReference>
<name>A0A248UEW5_9HYPH</name>
<dbReference type="InterPro" id="IPR011200">
    <property type="entry name" value="UCP012608"/>
</dbReference>
<protein>
    <recommendedName>
        <fullName evidence="3">DUF2332 domain-containing protein</fullName>
    </recommendedName>
</protein>
<organism evidence="1 2">
    <name type="scientific">Ochrobactrum quorumnocens</name>
    <dbReference type="NCBI Taxonomy" id="271865"/>
    <lineage>
        <taxon>Bacteria</taxon>
        <taxon>Pseudomonadati</taxon>
        <taxon>Pseudomonadota</taxon>
        <taxon>Alphaproteobacteria</taxon>
        <taxon>Hyphomicrobiales</taxon>
        <taxon>Brucellaceae</taxon>
        <taxon>Brucella/Ochrobactrum group</taxon>
        <taxon>Ochrobactrum</taxon>
    </lineage>
</organism>
<proteinExistence type="predicted"/>
<accession>A0A248UEW5</accession>
<dbReference type="Pfam" id="PF10094">
    <property type="entry name" value="DUF2332"/>
    <property type="match status" value="1"/>
</dbReference>
<dbReference type="KEGG" id="och:CES85_5755"/>